<dbReference type="InterPro" id="IPR000917">
    <property type="entry name" value="Sulfatase_N"/>
</dbReference>
<keyword evidence="2" id="KW-0378">Hydrolase</keyword>
<dbReference type="Gene3D" id="3.30.1120.10">
    <property type="match status" value="1"/>
</dbReference>
<evidence type="ECO:0000256" key="1">
    <source>
        <dbReference type="ARBA" id="ARBA00008779"/>
    </source>
</evidence>
<comment type="caution">
    <text evidence="5">The sequence shown here is derived from an EMBL/GenBank/DDBJ whole genome shotgun (WGS) entry which is preliminary data.</text>
</comment>
<dbReference type="Proteomes" id="UP000295662">
    <property type="component" value="Unassembled WGS sequence"/>
</dbReference>
<dbReference type="AlphaFoldDB" id="A0A4R7SQS6"/>
<dbReference type="EMBL" id="SOCA01000001">
    <property type="protein sequence ID" value="TDU80766.1"/>
    <property type="molecule type" value="Genomic_DNA"/>
</dbReference>
<dbReference type="Gene3D" id="2.60.120.260">
    <property type="entry name" value="Galactose-binding domain-like"/>
    <property type="match status" value="1"/>
</dbReference>
<dbReference type="OrthoDB" id="5901192at2"/>
<evidence type="ECO:0000256" key="3">
    <source>
        <dbReference type="SAM" id="SignalP"/>
    </source>
</evidence>
<evidence type="ECO:0000313" key="6">
    <source>
        <dbReference type="Proteomes" id="UP000295662"/>
    </source>
</evidence>
<keyword evidence="3" id="KW-0732">Signal</keyword>
<dbReference type="Pfam" id="PF00884">
    <property type="entry name" value="Sulfatase"/>
    <property type="match status" value="1"/>
</dbReference>
<evidence type="ECO:0000313" key="5">
    <source>
        <dbReference type="EMBL" id="TDU80766.1"/>
    </source>
</evidence>
<accession>A0A4R7SQS6</accession>
<dbReference type="Gene3D" id="3.40.720.10">
    <property type="entry name" value="Alkaline Phosphatase, subunit A"/>
    <property type="match status" value="1"/>
</dbReference>
<keyword evidence="6" id="KW-1185">Reference proteome</keyword>
<sequence>MKYIFLFLLFIANQAMLKGAPNVLLILTDDQGYGDLSIHGNPHLHTPNIDRLGENGVRFDRFYVNSFCAPTRAALLTGRYPVRTGCHGVTHNREAMRATEVTLAEALKPAGYRTACLGKWHNGEQYPFTPQGQGFDEFMGFNNGHWNQYFDATLLRGAKPEKTKGYISDVLTDEAMKFISASKEQPFFCYLAYNAPHSPYQVPDRYYDKFKAQGMTETLAAFYGMIENIDDNVGRLMAHVEEMKMAENTIVVFLTDNGGTAGVKTYNAGMRGGKTSVHEGGSRVPLFIQWAGAKWKAHVVKPIVSHIDLYPTLLDLCGVKMPEGPKVDGVSLRPLLEKEEAQDWPERILFTHNPIDETNRYPGAVRTQRYRLVREIKGPSGGSKAKANDAGATPWQLYDMEADAGQEKNIANKHAELVQDLSARYETWYDETARDGLRRMPLPVGHAEHNPVELHAPQAYFDEPLHFASGPGFANDWLTGWTDAAARVWFDVDVVEAGSYEVEIAGVCSSEDEGARLRLTAGDAKLEATMAFAPAVDIPLPHRDEAGRLRYRNREWKSIQMGRVELPKGPVKLVLEAVSKPGVQVMDLKHVRLERME</sequence>
<protein>
    <submittedName>
        <fullName evidence="5">Arylsulfatase A</fullName>
    </submittedName>
</protein>
<evidence type="ECO:0000259" key="4">
    <source>
        <dbReference type="Pfam" id="PF00884"/>
    </source>
</evidence>
<gene>
    <name evidence="5" type="ORF">EI77_00063</name>
</gene>
<dbReference type="PANTHER" id="PTHR42693">
    <property type="entry name" value="ARYLSULFATASE FAMILY MEMBER"/>
    <property type="match status" value="1"/>
</dbReference>
<dbReference type="InterPro" id="IPR050738">
    <property type="entry name" value="Sulfatase"/>
</dbReference>
<feature type="domain" description="Sulfatase N-terminal" evidence="4">
    <location>
        <begin position="21"/>
        <end position="319"/>
    </location>
</feature>
<organism evidence="5 6">
    <name type="scientific">Prosthecobacter fusiformis</name>
    <dbReference type="NCBI Taxonomy" id="48464"/>
    <lineage>
        <taxon>Bacteria</taxon>
        <taxon>Pseudomonadati</taxon>
        <taxon>Verrucomicrobiota</taxon>
        <taxon>Verrucomicrobiia</taxon>
        <taxon>Verrucomicrobiales</taxon>
        <taxon>Verrucomicrobiaceae</taxon>
        <taxon>Prosthecobacter</taxon>
    </lineage>
</organism>
<feature type="signal peptide" evidence="3">
    <location>
        <begin position="1"/>
        <end position="17"/>
    </location>
</feature>
<dbReference type="CDD" id="cd16146">
    <property type="entry name" value="ARS_like"/>
    <property type="match status" value="1"/>
</dbReference>
<reference evidence="5 6" key="1">
    <citation type="submission" date="2019-03" db="EMBL/GenBank/DDBJ databases">
        <title>Genomic Encyclopedia of Archaeal and Bacterial Type Strains, Phase II (KMG-II): from individual species to whole genera.</title>
        <authorList>
            <person name="Goeker M."/>
        </authorList>
    </citation>
    <scope>NUCLEOTIDE SEQUENCE [LARGE SCALE GENOMIC DNA]</scope>
    <source>
        <strain evidence="5 6">ATCC 25309</strain>
    </source>
</reference>
<comment type="similarity">
    <text evidence="1">Belongs to the sulfatase family.</text>
</comment>
<dbReference type="RefSeq" id="WP_133792764.1">
    <property type="nucleotide sequence ID" value="NZ_SOCA01000001.1"/>
</dbReference>
<feature type="chain" id="PRO_5020331687" evidence="3">
    <location>
        <begin position="18"/>
        <end position="597"/>
    </location>
</feature>
<evidence type="ECO:0000256" key="2">
    <source>
        <dbReference type="ARBA" id="ARBA00022801"/>
    </source>
</evidence>
<proteinExistence type="inferred from homology"/>
<dbReference type="InterPro" id="IPR017850">
    <property type="entry name" value="Alkaline_phosphatase_core_sf"/>
</dbReference>
<dbReference type="GO" id="GO:0004065">
    <property type="term" value="F:arylsulfatase activity"/>
    <property type="evidence" value="ECO:0007669"/>
    <property type="project" value="TreeGrafter"/>
</dbReference>
<dbReference type="PANTHER" id="PTHR42693:SF53">
    <property type="entry name" value="ENDO-4-O-SULFATASE"/>
    <property type="match status" value="1"/>
</dbReference>
<name>A0A4R7SQS6_9BACT</name>
<dbReference type="SUPFAM" id="SSF53649">
    <property type="entry name" value="Alkaline phosphatase-like"/>
    <property type="match status" value="1"/>
</dbReference>